<keyword evidence="2" id="KW-1185">Reference proteome</keyword>
<dbReference type="EMBL" id="KV613521">
    <property type="protein sequence ID" value="OPL20276.1"/>
    <property type="molecule type" value="Genomic_DNA"/>
</dbReference>
<evidence type="ECO:0000313" key="2">
    <source>
        <dbReference type="Proteomes" id="UP000266721"/>
    </source>
</evidence>
<dbReference type="Proteomes" id="UP000266721">
    <property type="component" value="Unassembled WGS sequence"/>
</dbReference>
<dbReference type="AlphaFoldDB" id="A0A3R5Q1E8"/>
<dbReference type="GO" id="GO:0016787">
    <property type="term" value="F:hydrolase activity"/>
    <property type="evidence" value="ECO:0007669"/>
    <property type="project" value="UniProtKB-KW"/>
</dbReference>
<organism evidence="1 2">
    <name type="scientific">Mytilus galloprovincialis</name>
    <name type="common">Mediterranean mussel</name>
    <dbReference type="NCBI Taxonomy" id="29158"/>
    <lineage>
        <taxon>Eukaryota</taxon>
        <taxon>Metazoa</taxon>
        <taxon>Spiralia</taxon>
        <taxon>Lophotrochozoa</taxon>
        <taxon>Mollusca</taxon>
        <taxon>Bivalvia</taxon>
        <taxon>Autobranchia</taxon>
        <taxon>Pteriomorphia</taxon>
        <taxon>Mytilida</taxon>
        <taxon>Mytiloidea</taxon>
        <taxon>Mytilidae</taxon>
        <taxon>Mytilinae</taxon>
        <taxon>Mytilus</taxon>
    </lineage>
</organism>
<reference evidence="1 2" key="1">
    <citation type="journal article" date="2016" name="PLoS ONE">
        <title>A First Insight into the Genome of the Filter-Feeder Mussel Mytilus galloprovincialis.</title>
        <authorList>
            <person name="Murgarella M."/>
            <person name="Puiu D."/>
            <person name="Novoa B."/>
            <person name="Figueras A."/>
            <person name="Posada D."/>
            <person name="Canchaya C."/>
        </authorList>
    </citation>
    <scope>NUCLEOTIDE SEQUENCE [LARGE SCALE GENOMIC DNA]</scope>
    <source>
        <tissue evidence="1">Muscle</tissue>
    </source>
</reference>
<accession>A0A3R5Q1E8</accession>
<name>A0A3R5Q1E8_MYTGA</name>
<protein>
    <submittedName>
        <fullName evidence="1">Ubiquitin 34 carboxyl-terminal hydrolase</fullName>
    </submittedName>
</protein>
<keyword evidence="1" id="KW-0378">Hydrolase</keyword>
<evidence type="ECO:0000313" key="1">
    <source>
        <dbReference type="EMBL" id="OPL20276.1"/>
    </source>
</evidence>
<feature type="non-terminal residue" evidence="1">
    <location>
        <position position="135"/>
    </location>
</feature>
<proteinExistence type="predicted"/>
<gene>
    <name evidence="1" type="ORF">AM593_09715</name>
</gene>
<feature type="non-terminal residue" evidence="1">
    <location>
        <position position="1"/>
    </location>
</feature>
<sequence length="135" mass="15341">MVIIFQSECVHTMVPMLTQAHVSFQEIPTPGPYFPRRGQKPIGSKSNIRPPRPQFNMMLHSSQVEATKGVDENYDCALSEFFLPYHSLVDLICRVAVNQQILNEHIINLSAVVAVEGVPLHSAFFAKLWYEIYHS</sequence>